<dbReference type="InterPro" id="IPR047594">
    <property type="entry name" value="MoaC_bact/euk"/>
</dbReference>
<feature type="binding site" evidence="7">
    <location>
        <begin position="112"/>
        <end position="113"/>
    </location>
    <ligand>
        <name>substrate</name>
    </ligand>
</feature>
<dbReference type="InterPro" id="IPR023045">
    <property type="entry name" value="MoaC"/>
</dbReference>
<comment type="caution">
    <text evidence="9">The sequence shown here is derived from an EMBL/GenBank/DDBJ whole genome shotgun (WGS) entry which is preliminary data.</text>
</comment>
<evidence type="ECO:0000256" key="5">
    <source>
        <dbReference type="ARBA" id="ARBA00023239"/>
    </source>
</evidence>
<feature type="binding site" evidence="7">
    <location>
        <begin position="75"/>
        <end position="77"/>
    </location>
    <ligand>
        <name>substrate</name>
    </ligand>
</feature>
<dbReference type="SUPFAM" id="SSF55040">
    <property type="entry name" value="Molybdenum cofactor biosynthesis protein C, MoaC"/>
    <property type="match status" value="1"/>
</dbReference>
<comment type="catalytic activity">
    <reaction evidence="1 7">
        <text>(8S)-3',8-cyclo-7,8-dihydroguanosine 5'-triphosphate = cyclic pyranopterin phosphate + diphosphate</text>
        <dbReference type="Rhea" id="RHEA:49580"/>
        <dbReference type="ChEBI" id="CHEBI:33019"/>
        <dbReference type="ChEBI" id="CHEBI:59648"/>
        <dbReference type="ChEBI" id="CHEBI:131766"/>
        <dbReference type="EC" id="4.6.1.17"/>
    </reaction>
</comment>
<dbReference type="CDD" id="cd01420">
    <property type="entry name" value="MoaC_PE"/>
    <property type="match status" value="1"/>
</dbReference>
<dbReference type="NCBIfam" id="TIGR00581">
    <property type="entry name" value="moaC"/>
    <property type="match status" value="1"/>
</dbReference>
<evidence type="ECO:0000313" key="10">
    <source>
        <dbReference type="Proteomes" id="UP000321083"/>
    </source>
</evidence>
<dbReference type="Proteomes" id="UP000321083">
    <property type="component" value="Unassembled WGS sequence"/>
</dbReference>
<keyword evidence="10" id="KW-1185">Reference proteome</keyword>
<protein>
    <recommendedName>
        <fullName evidence="3 7">Cyclic pyranopterin monophosphate synthase</fullName>
        <ecNumber evidence="3 7">4.6.1.17</ecNumber>
    </recommendedName>
    <alternativeName>
        <fullName evidence="7">Molybdenum cofactor biosynthesis protein C</fullName>
    </alternativeName>
</protein>
<feature type="domain" description="Molybdopterin cofactor biosynthesis C (MoaC)" evidence="8">
    <location>
        <begin position="15"/>
        <end position="149"/>
    </location>
</feature>
<reference evidence="9 10" key="2">
    <citation type="submission" date="2019-08" db="EMBL/GenBank/DDBJ databases">
        <authorList>
            <person name="Henke P."/>
        </authorList>
    </citation>
    <scope>NUCLEOTIDE SEQUENCE [LARGE SCALE GENOMIC DNA]</scope>
    <source>
        <strain evidence="9">Phe10_nw2017</strain>
    </source>
</reference>
<evidence type="ECO:0000256" key="7">
    <source>
        <dbReference type="HAMAP-Rule" id="MF_01224"/>
    </source>
</evidence>
<dbReference type="PANTHER" id="PTHR22960">
    <property type="entry name" value="MOLYBDOPTERIN COFACTOR SYNTHESIS PROTEIN A"/>
    <property type="match status" value="1"/>
</dbReference>
<sequence>MPEFSHFSPDGAVRMVDVGGKPSTRRLARAEGRVLMQPGTLRLIRDRSVVMGDVLETARLAGIMGAKQTSSLIPLCHSLLLESVSVRFSFPEEGLILVEAEVSAEGRTGVEMEALTAVSTACLTIYDMAKSADRGMEISGIRLLEKSGGRSGHYLRGSEKA</sequence>
<organism evidence="9 10">
    <name type="scientific">Planctomyces bekefii</name>
    <dbReference type="NCBI Taxonomy" id="1653850"/>
    <lineage>
        <taxon>Bacteria</taxon>
        <taxon>Pseudomonadati</taxon>
        <taxon>Planctomycetota</taxon>
        <taxon>Planctomycetia</taxon>
        <taxon>Planctomycetales</taxon>
        <taxon>Planctomycetaceae</taxon>
        <taxon>Planctomyces</taxon>
    </lineage>
</organism>
<dbReference type="GO" id="GO:0061799">
    <property type="term" value="F:cyclic pyranopterin monophosphate synthase activity"/>
    <property type="evidence" value="ECO:0007669"/>
    <property type="project" value="UniProtKB-UniRule"/>
</dbReference>
<reference evidence="9 10" key="1">
    <citation type="submission" date="2019-08" db="EMBL/GenBank/DDBJ databases">
        <title>100 year-old enigma solved: identification of Planctomyces bekefii, the type genus and species of the phylum Planctomycetes.</title>
        <authorList>
            <person name="Svetlana D.N."/>
            <person name="Overmann J."/>
        </authorList>
    </citation>
    <scope>NUCLEOTIDE SEQUENCE [LARGE SCALE GENOMIC DNA]</scope>
    <source>
        <strain evidence="9">Phe10_nw2017</strain>
    </source>
</reference>
<dbReference type="UniPathway" id="UPA00344"/>
<comment type="pathway">
    <text evidence="2 7">Cofactor biosynthesis; molybdopterin biosynthesis.</text>
</comment>
<dbReference type="NCBIfam" id="NF006870">
    <property type="entry name" value="PRK09364.1"/>
    <property type="match status" value="1"/>
</dbReference>
<dbReference type="AlphaFoldDB" id="A0A5C6M5I4"/>
<evidence type="ECO:0000256" key="1">
    <source>
        <dbReference type="ARBA" id="ARBA00001637"/>
    </source>
</evidence>
<dbReference type="EMBL" id="SRHE01000269">
    <property type="protein sequence ID" value="TWW09463.1"/>
    <property type="molecule type" value="Genomic_DNA"/>
</dbReference>
<evidence type="ECO:0000256" key="2">
    <source>
        <dbReference type="ARBA" id="ARBA00005046"/>
    </source>
</evidence>
<comment type="subunit">
    <text evidence="7">Homohexamer; trimer of dimers.</text>
</comment>
<dbReference type="HAMAP" id="MF_01224_B">
    <property type="entry name" value="MoaC_B"/>
    <property type="match status" value="1"/>
</dbReference>
<name>A0A5C6M5I4_9PLAN</name>
<dbReference type="InterPro" id="IPR002820">
    <property type="entry name" value="Mopterin_CF_biosynth-C_dom"/>
</dbReference>
<feature type="active site" evidence="7">
    <location>
        <position position="127"/>
    </location>
</feature>
<evidence type="ECO:0000256" key="4">
    <source>
        <dbReference type="ARBA" id="ARBA00023150"/>
    </source>
</evidence>
<keyword evidence="4 7" id="KW-0501">Molybdenum cofactor biosynthesis</keyword>
<evidence type="ECO:0000313" key="9">
    <source>
        <dbReference type="EMBL" id="TWW09463.1"/>
    </source>
</evidence>
<dbReference type="EC" id="4.6.1.17" evidence="3 7"/>
<dbReference type="GO" id="GO:0006777">
    <property type="term" value="P:Mo-molybdopterin cofactor biosynthetic process"/>
    <property type="evidence" value="ECO:0007669"/>
    <property type="project" value="UniProtKB-UniRule"/>
</dbReference>
<comment type="similarity">
    <text evidence="7">Belongs to the MoaC family.</text>
</comment>
<keyword evidence="5 7" id="KW-0456">Lyase</keyword>
<accession>A0A5C6M5I4</accession>
<dbReference type="Pfam" id="PF01967">
    <property type="entry name" value="MoaC"/>
    <property type="match status" value="1"/>
</dbReference>
<evidence type="ECO:0000256" key="6">
    <source>
        <dbReference type="ARBA" id="ARBA00055087"/>
    </source>
</evidence>
<dbReference type="Gene3D" id="3.30.70.640">
    <property type="entry name" value="Molybdopterin cofactor biosynthesis C (MoaC) domain"/>
    <property type="match status" value="1"/>
</dbReference>
<dbReference type="InterPro" id="IPR036522">
    <property type="entry name" value="MoaC_sf"/>
</dbReference>
<dbReference type="InterPro" id="IPR050105">
    <property type="entry name" value="MoCo_biosynth_MoaA/MoaC"/>
</dbReference>
<gene>
    <name evidence="7 9" type="primary">moaC</name>
    <name evidence="9" type="ORF">E3A20_14090</name>
</gene>
<evidence type="ECO:0000259" key="8">
    <source>
        <dbReference type="Pfam" id="PF01967"/>
    </source>
</evidence>
<comment type="function">
    <text evidence="6 7">Catalyzes the conversion of (8S)-3',8-cyclo-7,8-dihydroguanosine 5'-triphosphate to cyclic pyranopterin monophosphate (cPMP).</text>
</comment>
<evidence type="ECO:0000256" key="3">
    <source>
        <dbReference type="ARBA" id="ARBA00012575"/>
    </source>
</evidence>
<proteinExistence type="inferred from homology"/>